<comment type="caution">
    <text evidence="4">The sequence shown here is derived from an EMBL/GenBank/DDBJ whole genome shotgun (WGS) entry which is preliminary data.</text>
</comment>
<feature type="compositionally biased region" description="Polar residues" evidence="1">
    <location>
        <begin position="409"/>
        <end position="436"/>
    </location>
</feature>
<dbReference type="InterPro" id="IPR000909">
    <property type="entry name" value="PLipase_C_PInositol-sp_X_dom"/>
</dbReference>
<dbReference type="Gene3D" id="3.20.20.190">
    <property type="entry name" value="Phosphatidylinositol (PI) phosphodiesterase"/>
    <property type="match status" value="1"/>
</dbReference>
<feature type="region of interest" description="Disordered" evidence="1">
    <location>
        <begin position="333"/>
        <end position="453"/>
    </location>
</feature>
<dbReference type="PROSITE" id="PS50007">
    <property type="entry name" value="PIPLC_X_DOMAIN"/>
    <property type="match status" value="1"/>
</dbReference>
<dbReference type="GO" id="GO:0008081">
    <property type="term" value="F:phosphoric diester hydrolase activity"/>
    <property type="evidence" value="ECO:0007669"/>
    <property type="project" value="InterPro"/>
</dbReference>
<dbReference type="SUPFAM" id="SSF51695">
    <property type="entry name" value="PLC-like phosphodiesterases"/>
    <property type="match status" value="1"/>
</dbReference>
<proteinExistence type="predicted"/>
<dbReference type="OrthoDB" id="1046782at2759"/>
<sequence>MRLKSLLFVGLYAVHVLCASREYSFNAKAAKGNADWMAKLPDKVRLTDISIPGTHETMTYSIRGKLQCQNARLKTQLRAGIRYIDIRLRLVDNKLQVYHANTYTKHSFHEVLDTVFKFLDRHPKEALIMRIREEQEPKGKNTVSFETALRKALGSPAGQKHIWDYKPQDRLPRLGQMRSKVLILQNFLTDAQKKGGHKGKAPPEQPGNFGVAWKNKDRMALQDVYNVGKHNIIRTKWRITKEALRTALRAPHSDRRLFISHSSAAVTIKPITAARGPKGSRRKGMNELTTRWLTYKKKGKKPVGRVGVVVFDFPGKKAINAVIRRNKRLHRRDVPTLPAATTNKAAGSVAPSSPASTTASLESTTSSSTHALMTSRGSAAPSAQTSATDRNRALTLATATSSTSASAAPRSQSRAKPTSTPSSANQRPSPSTSDSRSAGRPGASLATGKPASNACSRRTFSGGLFLLGAIALFV</sequence>
<reference evidence="4 5" key="1">
    <citation type="journal article" date="2016" name="Genome Biol. Evol.">
        <title>Divergent and convergent evolution of fungal pathogenicity.</title>
        <authorList>
            <person name="Shang Y."/>
            <person name="Xiao G."/>
            <person name="Zheng P."/>
            <person name="Cen K."/>
            <person name="Zhan S."/>
            <person name="Wang C."/>
        </authorList>
    </citation>
    <scope>NUCLEOTIDE SEQUENCE [LARGE SCALE GENOMIC DNA]</scope>
    <source>
        <strain evidence="4 5">RCEF 2490</strain>
    </source>
</reference>
<dbReference type="InterPro" id="IPR051057">
    <property type="entry name" value="PI-PLC_domain"/>
</dbReference>
<dbReference type="CDD" id="cd08586">
    <property type="entry name" value="PI-PLCc_BcPLC_like"/>
    <property type="match status" value="1"/>
</dbReference>
<feature type="compositionally biased region" description="Low complexity" evidence="1">
    <location>
        <begin position="393"/>
        <end position="408"/>
    </location>
</feature>
<evidence type="ECO:0000313" key="4">
    <source>
        <dbReference type="EMBL" id="KZZ90529.1"/>
    </source>
</evidence>
<feature type="domain" description="Phosphatidylinositol-specific phospholipase C X" evidence="3">
    <location>
        <begin position="46"/>
        <end position="186"/>
    </location>
</feature>
<dbReference type="PANTHER" id="PTHR13593">
    <property type="match status" value="1"/>
</dbReference>
<dbReference type="Proteomes" id="UP000078544">
    <property type="component" value="Unassembled WGS sequence"/>
</dbReference>
<dbReference type="GO" id="GO:0006629">
    <property type="term" value="P:lipid metabolic process"/>
    <property type="evidence" value="ECO:0007669"/>
    <property type="project" value="InterPro"/>
</dbReference>
<dbReference type="InterPro" id="IPR017946">
    <property type="entry name" value="PLC-like_Pdiesterase_TIM-brl"/>
</dbReference>
<evidence type="ECO:0000313" key="5">
    <source>
        <dbReference type="Proteomes" id="UP000078544"/>
    </source>
</evidence>
<accession>A0A167XVR9</accession>
<evidence type="ECO:0000259" key="3">
    <source>
        <dbReference type="SMART" id="SM00148"/>
    </source>
</evidence>
<name>A0A167XVR9_9HYPO</name>
<dbReference type="SMART" id="SM00148">
    <property type="entry name" value="PLCXc"/>
    <property type="match status" value="1"/>
</dbReference>
<dbReference type="AlphaFoldDB" id="A0A167XVR9"/>
<evidence type="ECO:0000256" key="1">
    <source>
        <dbReference type="SAM" id="MobiDB-lite"/>
    </source>
</evidence>
<keyword evidence="2" id="KW-0732">Signal</keyword>
<organism evidence="4 5">
    <name type="scientific">Moelleriella libera RCEF 2490</name>
    <dbReference type="NCBI Taxonomy" id="1081109"/>
    <lineage>
        <taxon>Eukaryota</taxon>
        <taxon>Fungi</taxon>
        <taxon>Dikarya</taxon>
        <taxon>Ascomycota</taxon>
        <taxon>Pezizomycotina</taxon>
        <taxon>Sordariomycetes</taxon>
        <taxon>Hypocreomycetidae</taxon>
        <taxon>Hypocreales</taxon>
        <taxon>Clavicipitaceae</taxon>
        <taxon>Moelleriella</taxon>
    </lineage>
</organism>
<feature type="compositionally biased region" description="Polar residues" evidence="1">
    <location>
        <begin position="370"/>
        <end position="388"/>
    </location>
</feature>
<dbReference type="Pfam" id="PF00388">
    <property type="entry name" value="PI-PLC-X"/>
    <property type="match status" value="1"/>
</dbReference>
<dbReference type="PANTHER" id="PTHR13593:SF113">
    <property type="entry name" value="SI:DKEY-266F7.9"/>
    <property type="match status" value="1"/>
</dbReference>
<gene>
    <name evidence="4" type="ORF">AAL_07215</name>
</gene>
<feature type="signal peptide" evidence="2">
    <location>
        <begin position="1"/>
        <end position="19"/>
    </location>
</feature>
<protein>
    <submittedName>
        <fullName evidence="4">PLC-like phosphodiesterase, TIM beta/alpha-barrel domain protein</fullName>
    </submittedName>
</protein>
<dbReference type="EMBL" id="AZGY01000021">
    <property type="protein sequence ID" value="KZZ90529.1"/>
    <property type="molecule type" value="Genomic_DNA"/>
</dbReference>
<feature type="chain" id="PRO_5007894516" evidence="2">
    <location>
        <begin position="20"/>
        <end position="474"/>
    </location>
</feature>
<evidence type="ECO:0000256" key="2">
    <source>
        <dbReference type="SAM" id="SignalP"/>
    </source>
</evidence>
<feature type="compositionally biased region" description="Low complexity" evidence="1">
    <location>
        <begin position="345"/>
        <end position="369"/>
    </location>
</feature>
<keyword evidence="5" id="KW-1185">Reference proteome</keyword>